<feature type="non-terminal residue" evidence="1">
    <location>
        <position position="1"/>
    </location>
</feature>
<dbReference type="NCBIfam" id="TIGR03187">
    <property type="entry name" value="DGQHR"/>
    <property type="match status" value="1"/>
</dbReference>
<dbReference type="InterPro" id="IPR017601">
    <property type="entry name" value="DGQHR-contain_dom"/>
</dbReference>
<proteinExistence type="predicted"/>
<dbReference type="EMBL" id="UINC01020665">
    <property type="protein sequence ID" value="SVA86561.1"/>
    <property type="molecule type" value="Genomic_DNA"/>
</dbReference>
<reference evidence="1" key="1">
    <citation type="submission" date="2018-05" db="EMBL/GenBank/DDBJ databases">
        <authorList>
            <person name="Lanie J.A."/>
            <person name="Ng W.-L."/>
            <person name="Kazmierczak K.M."/>
            <person name="Andrzejewski T.M."/>
            <person name="Davidsen T.M."/>
            <person name="Wayne K.J."/>
            <person name="Tettelin H."/>
            <person name="Glass J.I."/>
            <person name="Rusch D."/>
            <person name="Podicherti R."/>
            <person name="Tsui H.-C.T."/>
            <person name="Winkler M.E."/>
        </authorList>
    </citation>
    <scope>NUCLEOTIDE SEQUENCE</scope>
</reference>
<name>A0A381ZC92_9ZZZZ</name>
<dbReference type="AlphaFoldDB" id="A0A381ZC92"/>
<evidence type="ECO:0000313" key="1">
    <source>
        <dbReference type="EMBL" id="SVA86561.1"/>
    </source>
</evidence>
<evidence type="ECO:0008006" key="2">
    <source>
        <dbReference type="Google" id="ProtNLM"/>
    </source>
</evidence>
<protein>
    <recommendedName>
        <fullName evidence="2">DGQHR domain-containing protein</fullName>
    </recommendedName>
</protein>
<sequence length="590" mass="66526">ERFIFSMSGKWIDDQDTNWDCPYVWGEWVHSAAQELTIGHSDCHTRTYVPRGGGSAQHYYSCIPDDVVWKLTPLTQKGMTFFIGAARVSEIDAVCSVPQLPAEMDSSEAAQRVLDKERGDDQWQRRVEAKRIASIRHFIDKGGNLIANSAILFSGPNDSISVSDDGTVKVSFEGFLEKTDTEWCDHRGKADKRPVWLIDGQHRTRGLAQSETGIDLEIPIIYFPPSFDLSQSAKIFAEINTLQKKLSPLHTLFMQHRFGIPSPTGKRDFKTPWDDGKAESRNSRANHLSYECAAYLASNEEGPLYDRIKILDSNSSNFAIIKAGQWVDFSRSWFGEGQIYGPDTCTLNQEEINNEVENYFRALVETCNHGDWEDGRHRWCLKANPKGLIQRHGPSQAILKLYPHAWLKAKGLGADSPISVSVFKEVLAPLTWVDWLDTRLKGTFLTGGERGRNALRVWMRNAIEHGEMYGQDEVMSDEIHSQAGRGILSHPGDGEITVVGDKKWPYGGKALVIRAQRPANTLATSVWSIIDSKKVNRSPDNPSIQSSRGVAEYTLRYSKWMDDVDHMDIRVDWYNTVTPPGKALLRLIKP</sequence>
<gene>
    <name evidence="1" type="ORF">METZ01_LOCUS139415</name>
</gene>
<accession>A0A381ZC92</accession>
<organism evidence="1">
    <name type="scientific">marine metagenome</name>
    <dbReference type="NCBI Taxonomy" id="408172"/>
    <lineage>
        <taxon>unclassified sequences</taxon>
        <taxon>metagenomes</taxon>
        <taxon>ecological metagenomes</taxon>
    </lineage>
</organism>